<keyword evidence="2" id="KW-1185">Reference proteome</keyword>
<evidence type="ECO:0000313" key="1">
    <source>
        <dbReference type="EMBL" id="KAK9692657.1"/>
    </source>
</evidence>
<accession>A0AAW1IRS0</accession>
<reference evidence="1 2" key="1">
    <citation type="journal article" date="2024" name="BMC Genomics">
        <title>De novo assembly and annotation of Popillia japonica's genome with initial clues to its potential as an invasive pest.</title>
        <authorList>
            <person name="Cucini C."/>
            <person name="Boschi S."/>
            <person name="Funari R."/>
            <person name="Cardaioli E."/>
            <person name="Iannotti N."/>
            <person name="Marturano G."/>
            <person name="Paoli F."/>
            <person name="Bruttini M."/>
            <person name="Carapelli A."/>
            <person name="Frati F."/>
            <person name="Nardi F."/>
        </authorList>
    </citation>
    <scope>NUCLEOTIDE SEQUENCE [LARGE SCALE GENOMIC DNA]</scope>
    <source>
        <strain evidence="1">DMR45628</strain>
    </source>
</reference>
<gene>
    <name evidence="1" type="ORF">QE152_g35010</name>
</gene>
<dbReference type="EMBL" id="JASPKY010000573">
    <property type="protein sequence ID" value="KAK9692657.1"/>
    <property type="molecule type" value="Genomic_DNA"/>
</dbReference>
<protein>
    <submittedName>
        <fullName evidence="1">Uncharacterized protein</fullName>
    </submittedName>
</protein>
<name>A0AAW1IRS0_POPJA</name>
<proteinExistence type="predicted"/>
<evidence type="ECO:0000313" key="2">
    <source>
        <dbReference type="Proteomes" id="UP001458880"/>
    </source>
</evidence>
<sequence>MHSDADLPMVPEDPYHSAIHSTFDYSLSCIPMPFPTLRFRYNVRTANYISLYNDLETIDWSFLVGYHDVNSAFKAFYKVLYSVLDKHVPPRTGSTSQYPVWFTNGIIKNLKIKNKFRRRWMSTKNILFLNEFKRLGSLTKILISQAYNTYMTNNEQNIKSNLSEMWKFVNDRRRTTQGFLIMTLKSLRSRFLMHICLVITPSIPPL</sequence>
<dbReference type="Proteomes" id="UP001458880">
    <property type="component" value="Unassembled WGS sequence"/>
</dbReference>
<organism evidence="1 2">
    <name type="scientific">Popillia japonica</name>
    <name type="common">Japanese beetle</name>
    <dbReference type="NCBI Taxonomy" id="7064"/>
    <lineage>
        <taxon>Eukaryota</taxon>
        <taxon>Metazoa</taxon>
        <taxon>Ecdysozoa</taxon>
        <taxon>Arthropoda</taxon>
        <taxon>Hexapoda</taxon>
        <taxon>Insecta</taxon>
        <taxon>Pterygota</taxon>
        <taxon>Neoptera</taxon>
        <taxon>Endopterygota</taxon>
        <taxon>Coleoptera</taxon>
        <taxon>Polyphaga</taxon>
        <taxon>Scarabaeiformia</taxon>
        <taxon>Scarabaeidae</taxon>
        <taxon>Rutelinae</taxon>
        <taxon>Popillia</taxon>
    </lineage>
</organism>
<dbReference type="AlphaFoldDB" id="A0AAW1IRS0"/>
<comment type="caution">
    <text evidence="1">The sequence shown here is derived from an EMBL/GenBank/DDBJ whole genome shotgun (WGS) entry which is preliminary data.</text>
</comment>